<dbReference type="OrthoDB" id="9761705at2"/>
<dbReference type="GO" id="GO:0043565">
    <property type="term" value="F:sequence-specific DNA binding"/>
    <property type="evidence" value="ECO:0007669"/>
    <property type="project" value="InterPro"/>
</dbReference>
<dbReference type="Gene3D" id="1.10.10.60">
    <property type="entry name" value="Homeodomain-like"/>
    <property type="match status" value="1"/>
</dbReference>
<evidence type="ECO:0000313" key="8">
    <source>
        <dbReference type="Proteomes" id="UP000255265"/>
    </source>
</evidence>
<evidence type="ECO:0000256" key="4">
    <source>
        <dbReference type="ARBA" id="ARBA00023125"/>
    </source>
</evidence>
<sequence>MPNAMFRPTPAAGAGLPLAAPDAILASHARSADFGLRSHERADLPPLAAADLAEAMDRNALLFDHARPVMETLYAQIAGTQSLVLLTDADGVILHAMGDDDFLGRADRVALKPGAAWSERCRGTNAIGTALALQQAVQVNGSQHYLQANHFLTCSCAPILDPRGQVLGALDVSGDERTRSAHTLALVRMSSQMVENHLFDQVYEDALRLRFHARPEFLGTLMEGLAAFTPDGRFLAANRSAQFQLGLSTAALEAHTFGSLFGLPVSQAMAQARQGPAALMRLHLPGGVAVSARVEWQPRSACLAMPRETASAPPVAERARESGGPRFSGLRYLDTGDGQLAQVLARVGKVLGQDVPVLILGETGTGKEWLARAIHHDSPRRSGPFVAVNCAAIPETLIESELFGYEEGAFTGARRKGSPGRILQANGGTLFLDEIGDMPLAMQARLLRVLQERSVAPLGSGRQVPVDVAVVCATHRNLRTMMAEGRFRDDLYWRLNGLVARLPPLRERSDLAVVVQRLLQTQQSEAGLADAPPLAPQTLALLRRHAWPGNLRQLASVLRTAALMARGEAQILPEHLPEDFMDDLQAHAVDAGAGPVASPNRPAPSTATLEALERAALEQAMAAHGGNVSAVARALGLSRNAVYRRLRRQG</sequence>
<organism evidence="7 8">
    <name type="scientific">Pseudacidovorax intermedius</name>
    <dbReference type="NCBI Taxonomy" id="433924"/>
    <lineage>
        <taxon>Bacteria</taxon>
        <taxon>Pseudomonadati</taxon>
        <taxon>Pseudomonadota</taxon>
        <taxon>Betaproteobacteria</taxon>
        <taxon>Burkholderiales</taxon>
        <taxon>Comamonadaceae</taxon>
        <taxon>Pseudacidovorax</taxon>
    </lineage>
</organism>
<dbReference type="SUPFAM" id="SSF52540">
    <property type="entry name" value="P-loop containing nucleoside triphosphate hydrolases"/>
    <property type="match status" value="1"/>
</dbReference>
<dbReference type="InterPro" id="IPR025943">
    <property type="entry name" value="Sigma_54_int_dom_ATP-bd_2"/>
</dbReference>
<keyword evidence="5" id="KW-0804">Transcription</keyword>
<dbReference type="PANTHER" id="PTHR32071:SF77">
    <property type="entry name" value="TRANSCRIPTIONAL REGULATORY PROTEIN"/>
    <property type="match status" value="1"/>
</dbReference>
<dbReference type="Gene3D" id="1.10.8.60">
    <property type="match status" value="1"/>
</dbReference>
<dbReference type="InterPro" id="IPR009057">
    <property type="entry name" value="Homeodomain-like_sf"/>
</dbReference>
<accession>A0A370F2B8</accession>
<dbReference type="SMART" id="SM00382">
    <property type="entry name" value="AAA"/>
    <property type="match status" value="1"/>
</dbReference>
<dbReference type="InterPro" id="IPR003593">
    <property type="entry name" value="AAA+_ATPase"/>
</dbReference>
<dbReference type="PROSITE" id="PS50045">
    <property type="entry name" value="SIGMA54_INTERACT_4"/>
    <property type="match status" value="1"/>
</dbReference>
<dbReference type="InterPro" id="IPR002078">
    <property type="entry name" value="Sigma_54_int"/>
</dbReference>
<dbReference type="PROSITE" id="PS00675">
    <property type="entry name" value="SIGMA54_INTERACT_1"/>
    <property type="match status" value="1"/>
</dbReference>
<dbReference type="InterPro" id="IPR029016">
    <property type="entry name" value="GAF-like_dom_sf"/>
</dbReference>
<dbReference type="EMBL" id="QQAV01000019">
    <property type="protein sequence ID" value="RDI16836.1"/>
    <property type="molecule type" value="Genomic_DNA"/>
</dbReference>
<dbReference type="InterPro" id="IPR025662">
    <property type="entry name" value="Sigma_54_int_dom_ATP-bd_1"/>
</dbReference>
<reference evidence="7 8" key="1">
    <citation type="submission" date="2018-07" db="EMBL/GenBank/DDBJ databases">
        <title>Genomic Encyclopedia of Type Strains, Phase IV (KMG-IV): sequencing the most valuable type-strain genomes for metagenomic binning, comparative biology and taxonomic classification.</title>
        <authorList>
            <person name="Goeker M."/>
        </authorList>
    </citation>
    <scope>NUCLEOTIDE SEQUENCE [LARGE SCALE GENOMIC DNA]</scope>
    <source>
        <strain evidence="7 8">DSM 21352</strain>
    </source>
</reference>
<dbReference type="SUPFAM" id="SSF46689">
    <property type="entry name" value="Homeodomain-like"/>
    <property type="match status" value="1"/>
</dbReference>
<dbReference type="Pfam" id="PF00158">
    <property type="entry name" value="Sigma54_activat"/>
    <property type="match status" value="1"/>
</dbReference>
<dbReference type="SUPFAM" id="SSF55781">
    <property type="entry name" value="GAF domain-like"/>
    <property type="match status" value="1"/>
</dbReference>
<dbReference type="Gene3D" id="3.40.50.300">
    <property type="entry name" value="P-loop containing nucleotide triphosphate hydrolases"/>
    <property type="match status" value="1"/>
</dbReference>
<protein>
    <submittedName>
        <fullName evidence="7">Transcriptional regulator of acetoin/glycerol metabolism</fullName>
    </submittedName>
</protein>
<keyword evidence="2" id="KW-0067">ATP-binding</keyword>
<dbReference type="InterPro" id="IPR003018">
    <property type="entry name" value="GAF"/>
</dbReference>
<keyword evidence="1" id="KW-0547">Nucleotide-binding</keyword>
<dbReference type="CDD" id="cd00009">
    <property type="entry name" value="AAA"/>
    <property type="match status" value="1"/>
</dbReference>
<keyword evidence="4" id="KW-0238">DNA-binding</keyword>
<dbReference type="RefSeq" id="WP_114804958.1">
    <property type="nucleotide sequence ID" value="NZ_QQAV01000019.1"/>
</dbReference>
<comment type="caution">
    <text evidence="7">The sequence shown here is derived from an EMBL/GenBank/DDBJ whole genome shotgun (WGS) entry which is preliminary data.</text>
</comment>
<dbReference type="GO" id="GO:0005524">
    <property type="term" value="F:ATP binding"/>
    <property type="evidence" value="ECO:0007669"/>
    <property type="project" value="UniProtKB-KW"/>
</dbReference>
<evidence type="ECO:0000256" key="5">
    <source>
        <dbReference type="ARBA" id="ARBA00023163"/>
    </source>
</evidence>
<dbReference type="PRINTS" id="PR01590">
    <property type="entry name" value="HTHFIS"/>
</dbReference>
<evidence type="ECO:0000256" key="2">
    <source>
        <dbReference type="ARBA" id="ARBA00022840"/>
    </source>
</evidence>
<evidence type="ECO:0000256" key="3">
    <source>
        <dbReference type="ARBA" id="ARBA00023015"/>
    </source>
</evidence>
<dbReference type="Proteomes" id="UP000255265">
    <property type="component" value="Unassembled WGS sequence"/>
</dbReference>
<dbReference type="Gene3D" id="3.30.450.40">
    <property type="match status" value="1"/>
</dbReference>
<dbReference type="AlphaFoldDB" id="A0A370F2B8"/>
<feature type="domain" description="Sigma-54 factor interaction" evidence="6">
    <location>
        <begin position="339"/>
        <end position="563"/>
    </location>
</feature>
<dbReference type="FunFam" id="3.40.50.300:FF:000006">
    <property type="entry name" value="DNA-binding transcriptional regulator NtrC"/>
    <property type="match status" value="1"/>
</dbReference>
<dbReference type="Pfam" id="PF02954">
    <property type="entry name" value="HTH_8"/>
    <property type="match status" value="1"/>
</dbReference>
<dbReference type="PANTHER" id="PTHR32071">
    <property type="entry name" value="TRANSCRIPTIONAL REGULATORY PROTEIN"/>
    <property type="match status" value="1"/>
</dbReference>
<dbReference type="Pfam" id="PF25601">
    <property type="entry name" value="AAA_lid_14"/>
    <property type="match status" value="1"/>
</dbReference>
<dbReference type="PROSITE" id="PS00676">
    <property type="entry name" value="SIGMA54_INTERACT_2"/>
    <property type="match status" value="1"/>
</dbReference>
<keyword evidence="8" id="KW-1185">Reference proteome</keyword>
<dbReference type="InterPro" id="IPR002197">
    <property type="entry name" value="HTH_Fis"/>
</dbReference>
<dbReference type="STRING" id="433924.NS331_04055"/>
<dbReference type="GO" id="GO:0006355">
    <property type="term" value="P:regulation of DNA-templated transcription"/>
    <property type="evidence" value="ECO:0007669"/>
    <property type="project" value="InterPro"/>
</dbReference>
<name>A0A370F2B8_9BURK</name>
<dbReference type="InterPro" id="IPR027417">
    <property type="entry name" value="P-loop_NTPase"/>
</dbReference>
<dbReference type="Pfam" id="PF01590">
    <property type="entry name" value="GAF"/>
    <property type="match status" value="1"/>
</dbReference>
<evidence type="ECO:0000313" key="7">
    <source>
        <dbReference type="EMBL" id="RDI16836.1"/>
    </source>
</evidence>
<keyword evidence="3" id="KW-0805">Transcription regulation</keyword>
<evidence type="ECO:0000256" key="1">
    <source>
        <dbReference type="ARBA" id="ARBA00022741"/>
    </source>
</evidence>
<proteinExistence type="predicted"/>
<gene>
    <name evidence="7" type="ORF">DFR41_1195</name>
</gene>
<evidence type="ECO:0000259" key="6">
    <source>
        <dbReference type="PROSITE" id="PS50045"/>
    </source>
</evidence>
<dbReference type="InterPro" id="IPR058031">
    <property type="entry name" value="AAA_lid_NorR"/>
</dbReference>